<dbReference type="OrthoDB" id="3730at10239"/>
<dbReference type="KEGG" id="vg:26625649"/>
<protein>
    <recommendedName>
        <fullName evidence="3">ATPase AAA-type core domain-containing protein</fullName>
    </recommendedName>
</protein>
<gene>
    <name evidence="1" type="ORF">SBVP1_0053</name>
</gene>
<keyword evidence="2" id="KW-1185">Reference proteome</keyword>
<name>A0A0B5GYF4_9CAUD</name>
<sequence length="294" mass="32568">MKGDSLPVKEGMEAQYKQMVDAAQGDKTKLKQAVETCCYSGWLIFFDELPSAPRSVQAAAYKIILDRLIGNTPLHDRCYLAAAGNLATDNAIVNEIGTALRSRMVHIHVASNPDDYIKLASKLGVDTRIISYLAYKKDVVNNFDKFNSGSADETFACERTWEFASDILKCISPNQASPIDDEWADLLAGTVGSVAYEFVTFTHAFKDLPSIDEILKDPTTAMIPDKPAVRWLLTGMLVGHAKMDNIDVLMDYINRLPKEFIFVAVKMLWGKADEFLSNPKVETAFSEIGDLLLG</sequence>
<dbReference type="GeneID" id="26625649"/>
<dbReference type="InterPro" id="IPR027417">
    <property type="entry name" value="P-loop_NTPase"/>
</dbReference>
<dbReference type="Gene3D" id="3.40.50.300">
    <property type="entry name" value="P-loop containing nucleotide triphosphate hydrolases"/>
    <property type="match status" value="1"/>
</dbReference>
<organism evidence="1 2">
    <name type="scientific">Vibrio phage phi 1</name>
    <dbReference type="NCBI Taxonomy" id="1589297"/>
    <lineage>
        <taxon>Viruses</taxon>
        <taxon>Duplodnaviria</taxon>
        <taxon>Heunggongvirae</taxon>
        <taxon>Uroviricota</taxon>
        <taxon>Caudoviricetes</taxon>
        <taxon>Schitoviridae</taxon>
        <taxon>Pacinivirus</taxon>
        <taxon>Pacinivirus phi1</taxon>
    </lineage>
</organism>
<reference evidence="1 2" key="1">
    <citation type="submission" date="2014-12" db="EMBL/GenBank/DDBJ databases">
        <title>Complete genome sequences of three Vibrio cholerae specific bacteriophages.</title>
        <authorList>
            <person name="Bhandare S.G."/>
            <person name="Warry A."/>
            <person name="Emes R.D."/>
            <person name="Hooton S.P.T."/>
            <person name="Barrow P.A."/>
            <person name="Atterbury R.J."/>
        </authorList>
    </citation>
    <scope>NUCLEOTIDE SEQUENCE [LARGE SCALE GENOMIC DNA]</scope>
</reference>
<dbReference type="EMBL" id="KP280062">
    <property type="protein sequence ID" value="AJF40711.1"/>
    <property type="molecule type" value="Genomic_DNA"/>
</dbReference>
<dbReference type="RefSeq" id="YP_009198571.1">
    <property type="nucleotide sequence ID" value="NC_028799.1"/>
</dbReference>
<evidence type="ECO:0000313" key="2">
    <source>
        <dbReference type="Proteomes" id="UP000031803"/>
    </source>
</evidence>
<proteinExistence type="predicted"/>
<evidence type="ECO:0000313" key="1">
    <source>
        <dbReference type="EMBL" id="AJF40711.1"/>
    </source>
</evidence>
<dbReference type="Proteomes" id="UP000031803">
    <property type="component" value="Segment"/>
</dbReference>
<evidence type="ECO:0008006" key="3">
    <source>
        <dbReference type="Google" id="ProtNLM"/>
    </source>
</evidence>
<accession>A0A0B5GYF4</accession>